<feature type="transmembrane region" description="Helical" evidence="3">
    <location>
        <begin position="401"/>
        <end position="422"/>
    </location>
</feature>
<dbReference type="SUPFAM" id="SSF81665">
    <property type="entry name" value="Calcium ATPase, transmembrane domain M"/>
    <property type="match status" value="1"/>
</dbReference>
<reference evidence="5 6" key="1">
    <citation type="submission" date="2019-03" db="EMBL/GenBank/DDBJ databases">
        <title>Single cell metagenomics reveals metabolic interactions within the superorganism composed of flagellate Streblomastix strix and complex community of Bacteroidetes bacteria on its surface.</title>
        <authorList>
            <person name="Treitli S.C."/>
            <person name="Kolisko M."/>
            <person name="Husnik F."/>
            <person name="Keeling P."/>
            <person name="Hampl V."/>
        </authorList>
    </citation>
    <scope>NUCLEOTIDE SEQUENCE [LARGE SCALE GENOMIC DNA]</scope>
    <source>
        <strain evidence="5">ST1C</strain>
    </source>
</reference>
<evidence type="ECO:0000259" key="4">
    <source>
        <dbReference type="Pfam" id="PF16209"/>
    </source>
</evidence>
<evidence type="ECO:0000256" key="3">
    <source>
        <dbReference type="SAM" id="Phobius"/>
    </source>
</evidence>
<feature type="transmembrane region" description="Helical" evidence="3">
    <location>
        <begin position="68"/>
        <end position="86"/>
    </location>
</feature>
<evidence type="ECO:0000256" key="2">
    <source>
        <dbReference type="SAM" id="MobiDB-lite"/>
    </source>
</evidence>
<dbReference type="GO" id="GO:0005886">
    <property type="term" value="C:plasma membrane"/>
    <property type="evidence" value="ECO:0007669"/>
    <property type="project" value="TreeGrafter"/>
</dbReference>
<sequence length="533" mass="61149">MGSNKAENRVFQLNKDLSGKYCSNKVCTSKYTWWSFIPKNLFEQFRHMSNIYFLLVMIINSLPGMEIYSMFTAIFPLAFILIVTAIKDAYEDIRRHITDYKTNSKPVRAIRLGKSTSFSTMKTSDVSVGDFIFMRKNQEIPCDFLLLYSSEDGGVSYVNTMNLDGETNLKIKRSSISTYQALNFQKLDHSYTPTEDYLDEMRGYKKKDKEKVLKKREKEQKNQKDEGKEKTAKELKKQQEEDAMFAPASWEEKILCHAEQNLSKSLCSWAGNVECEAPSRSLINFAGKLTLDNVYTQSSKQQQSPLITEVNQSKQIPDSSPLTQSQSIDTDNDEENKKKRLKRLDTVQPIPMDDSQLLLKGCFLKNTAYAVGVCVYTGKETKMQQNTQPPKSKMSHLEYRLNWIIGIFFLVNDVIVILHAILQTVLENKSGKQHPYLFLTEAPTNSNSFVAFLINAGGAFVLYSYIIPISLFVSIELARIFQMFFLENDIFLSEGDEDEEQKKDDELNKSNKELKNLKDKLEGAKNSELVKEQ</sequence>
<evidence type="ECO:0000313" key="5">
    <source>
        <dbReference type="EMBL" id="KAA6398579.1"/>
    </source>
</evidence>
<accession>A0A5J4WWF2</accession>
<dbReference type="GO" id="GO:0045332">
    <property type="term" value="P:phospholipid translocation"/>
    <property type="evidence" value="ECO:0007669"/>
    <property type="project" value="TreeGrafter"/>
</dbReference>
<proteinExistence type="predicted"/>
<dbReference type="InterPro" id="IPR032631">
    <property type="entry name" value="P-type_ATPase_N"/>
</dbReference>
<feature type="coiled-coil region" evidence="1">
    <location>
        <begin position="500"/>
        <end position="527"/>
    </location>
</feature>
<keyword evidence="3" id="KW-0472">Membrane</keyword>
<dbReference type="Gene3D" id="2.70.150.10">
    <property type="entry name" value="Calcium-transporting ATPase, cytoplasmic transduction domain A"/>
    <property type="match status" value="1"/>
</dbReference>
<dbReference type="InterPro" id="IPR023298">
    <property type="entry name" value="ATPase_P-typ_TM_dom_sf"/>
</dbReference>
<feature type="compositionally biased region" description="Polar residues" evidence="2">
    <location>
        <begin position="300"/>
        <end position="329"/>
    </location>
</feature>
<keyword evidence="3" id="KW-0812">Transmembrane</keyword>
<feature type="domain" description="P-type ATPase N-terminal" evidence="4">
    <location>
        <begin position="18"/>
        <end position="74"/>
    </location>
</feature>
<dbReference type="AlphaFoldDB" id="A0A5J4WWF2"/>
<feature type="region of interest" description="Disordered" evidence="2">
    <location>
        <begin position="209"/>
        <end position="243"/>
    </location>
</feature>
<dbReference type="SUPFAM" id="SSF81653">
    <property type="entry name" value="Calcium ATPase, transduction domain A"/>
    <property type="match status" value="1"/>
</dbReference>
<comment type="caution">
    <text evidence="5">The sequence shown here is derived from an EMBL/GenBank/DDBJ whole genome shotgun (WGS) entry which is preliminary data.</text>
</comment>
<feature type="non-terminal residue" evidence="5">
    <location>
        <position position="533"/>
    </location>
</feature>
<keyword evidence="1" id="KW-0175">Coiled coil</keyword>
<dbReference type="Pfam" id="PF16209">
    <property type="entry name" value="PhoLip_ATPase_N"/>
    <property type="match status" value="1"/>
</dbReference>
<protein>
    <submittedName>
        <fullName evidence="5">Putative phospholipid-translocating P-type ATPase, flippase family protein</fullName>
    </submittedName>
</protein>
<gene>
    <name evidence="5" type="ORF">EZS28_005887</name>
</gene>
<feature type="region of interest" description="Disordered" evidence="2">
    <location>
        <begin position="300"/>
        <end position="344"/>
    </location>
</feature>
<dbReference type="GO" id="GO:0140326">
    <property type="term" value="F:ATPase-coupled intramembrane lipid transporter activity"/>
    <property type="evidence" value="ECO:0007669"/>
    <property type="project" value="TreeGrafter"/>
</dbReference>
<keyword evidence="3" id="KW-1133">Transmembrane helix</keyword>
<dbReference type="Proteomes" id="UP000324800">
    <property type="component" value="Unassembled WGS sequence"/>
</dbReference>
<dbReference type="OrthoDB" id="377733at2759"/>
<organism evidence="5 6">
    <name type="scientific">Streblomastix strix</name>
    <dbReference type="NCBI Taxonomy" id="222440"/>
    <lineage>
        <taxon>Eukaryota</taxon>
        <taxon>Metamonada</taxon>
        <taxon>Preaxostyla</taxon>
        <taxon>Oxymonadida</taxon>
        <taxon>Streblomastigidae</taxon>
        <taxon>Streblomastix</taxon>
    </lineage>
</organism>
<feature type="compositionally biased region" description="Basic and acidic residues" evidence="2">
    <location>
        <begin position="209"/>
        <end position="240"/>
    </location>
</feature>
<dbReference type="EMBL" id="SNRW01000925">
    <property type="protein sequence ID" value="KAA6398579.1"/>
    <property type="molecule type" value="Genomic_DNA"/>
</dbReference>
<evidence type="ECO:0000256" key="1">
    <source>
        <dbReference type="SAM" id="Coils"/>
    </source>
</evidence>
<feature type="transmembrane region" description="Helical" evidence="3">
    <location>
        <begin position="449"/>
        <end position="473"/>
    </location>
</feature>
<dbReference type="InterPro" id="IPR008250">
    <property type="entry name" value="ATPase_P-typ_transduc_dom_A_sf"/>
</dbReference>
<evidence type="ECO:0000313" key="6">
    <source>
        <dbReference type="Proteomes" id="UP000324800"/>
    </source>
</evidence>
<dbReference type="PANTHER" id="PTHR24092">
    <property type="entry name" value="PROBABLE PHOSPHOLIPID-TRANSPORTING ATPASE"/>
    <property type="match status" value="1"/>
</dbReference>
<name>A0A5J4WWF2_9EUKA</name>